<organism evidence="3 4">
    <name type="scientific">Dunaliella salina</name>
    <name type="common">Green alga</name>
    <name type="synonym">Protococcus salinus</name>
    <dbReference type="NCBI Taxonomy" id="3046"/>
    <lineage>
        <taxon>Eukaryota</taxon>
        <taxon>Viridiplantae</taxon>
        <taxon>Chlorophyta</taxon>
        <taxon>core chlorophytes</taxon>
        <taxon>Chlorophyceae</taxon>
        <taxon>CS clade</taxon>
        <taxon>Chlamydomonadales</taxon>
        <taxon>Dunaliellaceae</taxon>
        <taxon>Dunaliella</taxon>
    </lineage>
</organism>
<name>A0ABQ7GT27_DUNSA</name>
<keyword evidence="4" id="KW-1185">Reference proteome</keyword>
<reference evidence="3" key="1">
    <citation type="submission" date="2017-08" db="EMBL/GenBank/DDBJ databases">
        <authorList>
            <person name="Polle J.E."/>
            <person name="Barry K."/>
            <person name="Cushman J."/>
            <person name="Schmutz J."/>
            <person name="Tran D."/>
            <person name="Hathwaick L.T."/>
            <person name="Yim W.C."/>
            <person name="Jenkins J."/>
            <person name="Mckie-Krisberg Z.M."/>
            <person name="Prochnik S."/>
            <person name="Lindquist E."/>
            <person name="Dockter R.B."/>
            <person name="Adam C."/>
            <person name="Molina H."/>
            <person name="Bunkerborg J."/>
            <person name="Jin E."/>
            <person name="Buchheim M."/>
            <person name="Magnuson J."/>
        </authorList>
    </citation>
    <scope>NUCLEOTIDE SEQUENCE</scope>
    <source>
        <strain evidence="3">CCAP 19/18</strain>
    </source>
</reference>
<evidence type="ECO:0000259" key="2">
    <source>
        <dbReference type="Pfam" id="PF08793"/>
    </source>
</evidence>
<dbReference type="Pfam" id="PF08793">
    <property type="entry name" value="2C_adapt"/>
    <property type="match status" value="1"/>
</dbReference>
<feature type="compositionally biased region" description="Basic residues" evidence="1">
    <location>
        <begin position="1"/>
        <end position="12"/>
    </location>
</feature>
<dbReference type="InterPro" id="IPR014901">
    <property type="entry name" value="2-cysteine_adaptor"/>
</dbReference>
<feature type="region of interest" description="Disordered" evidence="1">
    <location>
        <begin position="110"/>
        <end position="133"/>
    </location>
</feature>
<feature type="compositionally biased region" description="Low complexity" evidence="1">
    <location>
        <begin position="39"/>
        <end position="48"/>
    </location>
</feature>
<evidence type="ECO:0000313" key="3">
    <source>
        <dbReference type="EMBL" id="KAF5837753.1"/>
    </source>
</evidence>
<protein>
    <recommendedName>
        <fullName evidence="2">2-cysteine adaptor domain-containing protein</fullName>
    </recommendedName>
</protein>
<evidence type="ECO:0000256" key="1">
    <source>
        <dbReference type="SAM" id="MobiDB-lite"/>
    </source>
</evidence>
<proteinExistence type="predicted"/>
<feature type="region of interest" description="Disordered" evidence="1">
    <location>
        <begin position="1"/>
        <end position="20"/>
    </location>
</feature>
<comment type="caution">
    <text evidence="3">The sequence shown here is derived from an EMBL/GenBank/DDBJ whole genome shotgun (WGS) entry which is preliminary data.</text>
</comment>
<sequence length="250" mass="26823">MLARRGVHRTSQHAHNALKSASKFMRTPFQGRTPRTEAPTRFATGAPPTTAPPTPRVVDFDSSVDGLPSPFAPATLTPLHLRTPPPEPWMVQPKRRVSTFEETMVKSLLQQGGRGRKGRGATSQGGGTSSVTPLGGDDEFEAFEGVQQQQVSPMVKSGFLINPLSGRPIKIGGDTYNRLLEEGYRPDVGAGVLLLPLAEEEEGAGQVSGGRSGPRLRASSNSQRQQQAGGDSTEPEASFGSSKRPPRFQW</sequence>
<evidence type="ECO:0000313" key="4">
    <source>
        <dbReference type="Proteomes" id="UP000815325"/>
    </source>
</evidence>
<dbReference type="Proteomes" id="UP000815325">
    <property type="component" value="Unassembled WGS sequence"/>
</dbReference>
<feature type="compositionally biased region" description="Low complexity" evidence="1">
    <location>
        <begin position="217"/>
        <end position="228"/>
    </location>
</feature>
<dbReference type="EMBL" id="MU069604">
    <property type="protein sequence ID" value="KAF5837753.1"/>
    <property type="molecule type" value="Genomic_DNA"/>
</dbReference>
<feature type="region of interest" description="Disordered" evidence="1">
    <location>
        <begin position="28"/>
        <end position="55"/>
    </location>
</feature>
<feature type="domain" description="2-cysteine adaptor" evidence="2">
    <location>
        <begin position="161"/>
        <end position="179"/>
    </location>
</feature>
<feature type="region of interest" description="Disordered" evidence="1">
    <location>
        <begin position="200"/>
        <end position="250"/>
    </location>
</feature>
<gene>
    <name evidence="3" type="ORF">DUNSADRAFT_3896</name>
</gene>
<accession>A0ABQ7GT27</accession>